<dbReference type="InterPro" id="IPR013709">
    <property type="entry name" value="2-isopropylmalate_synth_dimer"/>
</dbReference>
<evidence type="ECO:0000313" key="11">
    <source>
        <dbReference type="EMBL" id="AFY96643.1"/>
    </source>
</evidence>
<dbReference type="InterPro" id="IPR036230">
    <property type="entry name" value="LeuA_allosteric_dom_sf"/>
</dbReference>
<evidence type="ECO:0000256" key="7">
    <source>
        <dbReference type="ARBA" id="ARBA00048263"/>
    </source>
</evidence>
<dbReference type="GO" id="GO:0003852">
    <property type="term" value="F:2-isopropylmalate synthase activity"/>
    <property type="evidence" value="ECO:0007669"/>
    <property type="project" value="InterPro"/>
</dbReference>
<dbReference type="Pfam" id="PF22617">
    <property type="entry name" value="HCS_D2"/>
    <property type="match status" value="1"/>
</dbReference>
<dbReference type="GO" id="GO:0043714">
    <property type="term" value="F:(R)-citramalate synthase activity"/>
    <property type="evidence" value="ECO:0007669"/>
    <property type="project" value="UniProtKB-UniRule"/>
</dbReference>
<dbReference type="InterPro" id="IPR002034">
    <property type="entry name" value="AIPM/Hcit_synth_CS"/>
</dbReference>
<dbReference type="SMART" id="SM00917">
    <property type="entry name" value="LeuA_dimer"/>
    <property type="match status" value="1"/>
</dbReference>
<dbReference type="Gene3D" id="3.20.20.70">
    <property type="entry name" value="Aldolase class I"/>
    <property type="match status" value="1"/>
</dbReference>
<dbReference type="OrthoDB" id="9804858at2"/>
<dbReference type="PATRIC" id="fig|1173020.3.peg.6660"/>
<name>K9UPM4_CHAP6</name>
<evidence type="ECO:0000256" key="8">
    <source>
        <dbReference type="NCBIfam" id="TIGR00977"/>
    </source>
</evidence>
<evidence type="ECO:0000256" key="4">
    <source>
        <dbReference type="ARBA" id="ARBA00022624"/>
    </source>
</evidence>
<dbReference type="Pfam" id="PF00682">
    <property type="entry name" value="HMGL-like"/>
    <property type="match status" value="1"/>
</dbReference>
<keyword evidence="5 9" id="KW-0808">Transferase</keyword>
<keyword evidence="6" id="KW-0100">Branched-chain amino acid biosynthesis</keyword>
<dbReference type="InterPro" id="IPR054691">
    <property type="entry name" value="LeuA/HCS_post-cat"/>
</dbReference>
<accession>K9UPM4</accession>
<evidence type="ECO:0000256" key="9">
    <source>
        <dbReference type="RuleBase" id="RU003523"/>
    </source>
</evidence>
<comment type="pathway">
    <text evidence="1">Amino-acid biosynthesis; L-isoleucine biosynthesis; 2-oxobutanoate from pyruvate: step 1/3.</text>
</comment>
<evidence type="ECO:0000313" key="12">
    <source>
        <dbReference type="Proteomes" id="UP000010366"/>
    </source>
</evidence>
<protein>
    <recommendedName>
        <fullName evidence="8">Citramalate synthase</fullName>
        <ecNumber evidence="8">2.3.3.21</ecNumber>
    </recommendedName>
</protein>
<dbReference type="EMBL" id="CP003600">
    <property type="protein sequence ID" value="AFY96643.1"/>
    <property type="molecule type" value="Genomic_DNA"/>
</dbReference>
<dbReference type="KEGG" id="cmp:Cha6605_5788"/>
<evidence type="ECO:0000256" key="1">
    <source>
        <dbReference type="ARBA" id="ARBA00004743"/>
    </source>
</evidence>
<dbReference type="PROSITE" id="PS00815">
    <property type="entry name" value="AIPM_HOMOCIT_SYNTH_1"/>
    <property type="match status" value="1"/>
</dbReference>
<dbReference type="Gene3D" id="3.30.160.270">
    <property type="match status" value="1"/>
</dbReference>
<gene>
    <name evidence="11" type="ORF">Cha6605_5788</name>
</gene>
<dbReference type="PROSITE" id="PS50991">
    <property type="entry name" value="PYR_CT"/>
    <property type="match status" value="1"/>
</dbReference>
<dbReference type="SUPFAM" id="SSF51569">
    <property type="entry name" value="Aldolase"/>
    <property type="match status" value="1"/>
</dbReference>
<dbReference type="STRING" id="1173020.Cha6605_5788"/>
<dbReference type="CDD" id="cd07941">
    <property type="entry name" value="DRE_TIM_LeuA3"/>
    <property type="match status" value="1"/>
</dbReference>
<organism evidence="11 12">
    <name type="scientific">Chamaesiphon minutus (strain ATCC 27169 / PCC 6605)</name>
    <dbReference type="NCBI Taxonomy" id="1173020"/>
    <lineage>
        <taxon>Bacteria</taxon>
        <taxon>Bacillati</taxon>
        <taxon>Cyanobacteriota</taxon>
        <taxon>Cyanophyceae</taxon>
        <taxon>Gomontiellales</taxon>
        <taxon>Chamaesiphonaceae</taxon>
        <taxon>Chamaesiphon</taxon>
    </lineage>
</organism>
<dbReference type="InterPro" id="IPR000891">
    <property type="entry name" value="PYR_CT"/>
</dbReference>
<comment type="similarity">
    <text evidence="2 9">Belongs to the alpha-IPM synthase/homocitrate synthase family.</text>
</comment>
<evidence type="ECO:0000256" key="3">
    <source>
        <dbReference type="ARBA" id="ARBA00022605"/>
    </source>
</evidence>
<sequence length="540" mass="59262">MTIQIYDTTLRDGAQREGMTLAVEDKLKIARQLDRLGIPWIEGGWPGANPKDGEFFRRLQLEPLTQAEVVAFCSTRRPGGLAAEDRMLAAIIAAGTKWVTIFGKSWDLHVTEGLKTDLAENLEMIRDSIEYLISQGKRIIYDAEHWFDGYLANPEYAIQTLQTAIAAGADWLVFCDTNGGTLPQDITEIVDRVIKTVDPQRELQFGIHTHNDCELAVANALAAVSSGVTMVQGTINGYGERCGNANLCAIIPNLQLKLGYSCLSSADLMRLTQVSRYVSEVVNIAPNDYAAFVGRCAFSHKGGIHVSAVERNPLTYEHIDPLQVGNERRIAISEQSGLSNVLIKASEMGLTLTKADPRTRQILAKLKELEYQGYQFEGAEASFELLMREILGQTSTLFTIQGFQVHCSIATQQHHSLATIKIAVDGQDILEVAEGNGPVSALDAALRKALSRFYPELAKCHLTDYKVRIIDGGAGTAAITRVLVESSNGIHRWTTIGVSENILEASYQAVAQGIEYGLLVRSPQMCSLVEGMNIGYDRKK</sequence>
<dbReference type="NCBIfam" id="TIGR00977">
    <property type="entry name" value="citramal_synth"/>
    <property type="match status" value="1"/>
</dbReference>
<dbReference type="PANTHER" id="PTHR43538">
    <property type="entry name" value="ALPHA-IPM SYNTHASE/HOMOCITRATE SYNTHASE"/>
    <property type="match status" value="1"/>
</dbReference>
<evidence type="ECO:0000259" key="10">
    <source>
        <dbReference type="PROSITE" id="PS50991"/>
    </source>
</evidence>
<dbReference type="AlphaFoldDB" id="K9UPM4"/>
<dbReference type="HOGENOM" id="CLU_022158_7_0_3"/>
<dbReference type="UniPathway" id="UPA00047">
    <property type="reaction ID" value="UER00066"/>
</dbReference>
<dbReference type="PANTHER" id="PTHR43538:SF1">
    <property type="entry name" value="(R)-CITRAMALATE SYNTHASE"/>
    <property type="match status" value="1"/>
</dbReference>
<dbReference type="Gene3D" id="1.10.238.260">
    <property type="match status" value="1"/>
</dbReference>
<dbReference type="InterPro" id="IPR005675">
    <property type="entry name" value="Citramal_synthase"/>
</dbReference>
<keyword evidence="3" id="KW-0028">Amino-acid biosynthesis</keyword>
<comment type="catalytic activity">
    <reaction evidence="7">
        <text>pyruvate + acetyl-CoA + H2O = (3R)-citramalate + CoA + H(+)</text>
        <dbReference type="Rhea" id="RHEA:19045"/>
        <dbReference type="ChEBI" id="CHEBI:15361"/>
        <dbReference type="ChEBI" id="CHEBI:15377"/>
        <dbReference type="ChEBI" id="CHEBI:15378"/>
        <dbReference type="ChEBI" id="CHEBI:30934"/>
        <dbReference type="ChEBI" id="CHEBI:57287"/>
        <dbReference type="ChEBI" id="CHEBI:57288"/>
        <dbReference type="EC" id="2.3.3.21"/>
    </reaction>
</comment>
<evidence type="ECO:0000256" key="5">
    <source>
        <dbReference type="ARBA" id="ARBA00022679"/>
    </source>
</evidence>
<dbReference type="EC" id="2.3.3.21" evidence="8"/>
<dbReference type="Pfam" id="PF08502">
    <property type="entry name" value="LeuA_dimer"/>
    <property type="match status" value="1"/>
</dbReference>
<evidence type="ECO:0000256" key="6">
    <source>
        <dbReference type="ARBA" id="ARBA00023304"/>
    </source>
</evidence>
<dbReference type="GO" id="GO:0009098">
    <property type="term" value="P:L-leucine biosynthetic process"/>
    <property type="evidence" value="ECO:0007669"/>
    <property type="project" value="InterPro"/>
</dbReference>
<dbReference type="GO" id="GO:0009097">
    <property type="term" value="P:isoleucine biosynthetic process"/>
    <property type="evidence" value="ECO:0007669"/>
    <property type="project" value="UniProtKB-UniRule"/>
</dbReference>
<dbReference type="eggNOG" id="COG0119">
    <property type="taxonomic scope" value="Bacteria"/>
</dbReference>
<keyword evidence="12" id="KW-1185">Reference proteome</keyword>
<dbReference type="RefSeq" id="WP_015162718.1">
    <property type="nucleotide sequence ID" value="NC_019697.1"/>
</dbReference>
<reference evidence="11 12" key="1">
    <citation type="submission" date="2012-05" db="EMBL/GenBank/DDBJ databases">
        <title>Finished chromosome of genome of Chamaesiphon sp. PCC 6605.</title>
        <authorList>
            <consortium name="US DOE Joint Genome Institute"/>
            <person name="Gugger M."/>
            <person name="Coursin T."/>
            <person name="Rippka R."/>
            <person name="Tandeau De Marsac N."/>
            <person name="Huntemann M."/>
            <person name="Wei C.-L."/>
            <person name="Han J."/>
            <person name="Detter J.C."/>
            <person name="Han C."/>
            <person name="Tapia R."/>
            <person name="Chen A."/>
            <person name="Kyrpides N."/>
            <person name="Mavromatis K."/>
            <person name="Markowitz V."/>
            <person name="Szeto E."/>
            <person name="Ivanova N."/>
            <person name="Pagani I."/>
            <person name="Pati A."/>
            <person name="Goodwin L."/>
            <person name="Nordberg H.P."/>
            <person name="Cantor M.N."/>
            <person name="Hua S.X."/>
            <person name="Woyke T."/>
            <person name="Kerfeld C.A."/>
        </authorList>
    </citation>
    <scope>NUCLEOTIDE SEQUENCE [LARGE SCALE GENOMIC DNA]</scope>
    <source>
        <strain evidence="12">ATCC 27169 / PCC 6605</strain>
    </source>
</reference>
<dbReference type="Proteomes" id="UP000010366">
    <property type="component" value="Chromosome"/>
</dbReference>
<feature type="domain" description="Pyruvate carboxyltransferase" evidence="10">
    <location>
        <begin position="3"/>
        <end position="272"/>
    </location>
</feature>
<proteinExistence type="inferred from homology"/>
<dbReference type="InterPro" id="IPR013785">
    <property type="entry name" value="Aldolase_TIM"/>
</dbReference>
<dbReference type="SUPFAM" id="SSF110921">
    <property type="entry name" value="2-isopropylmalate synthase LeuA, allosteric (dimerisation) domain"/>
    <property type="match status" value="1"/>
</dbReference>
<evidence type="ECO:0000256" key="2">
    <source>
        <dbReference type="ARBA" id="ARBA00006154"/>
    </source>
</evidence>
<keyword evidence="4" id="KW-0412">Isoleucine biosynthesis</keyword>